<feature type="coiled-coil region" evidence="1">
    <location>
        <begin position="797"/>
        <end position="852"/>
    </location>
</feature>
<dbReference type="InterPro" id="IPR052637">
    <property type="entry name" value="KLHDC3-like"/>
</dbReference>
<dbReference type="SUPFAM" id="SSF117281">
    <property type="entry name" value="Kelch motif"/>
    <property type="match status" value="2"/>
</dbReference>
<dbReference type="EMBL" id="JANBTX010000049">
    <property type="protein sequence ID" value="KAJ2688322.1"/>
    <property type="molecule type" value="Genomic_DNA"/>
</dbReference>
<keyword evidence="4" id="KW-1185">Reference proteome</keyword>
<dbReference type="SMART" id="SM00612">
    <property type="entry name" value="Kelch"/>
    <property type="match status" value="1"/>
</dbReference>
<feature type="region of interest" description="Disordered" evidence="2">
    <location>
        <begin position="470"/>
        <end position="609"/>
    </location>
</feature>
<evidence type="ECO:0000256" key="2">
    <source>
        <dbReference type="SAM" id="MobiDB-lite"/>
    </source>
</evidence>
<dbReference type="Gene3D" id="2.120.10.80">
    <property type="entry name" value="Kelch-type beta propeller"/>
    <property type="match status" value="2"/>
</dbReference>
<evidence type="ECO:0000313" key="4">
    <source>
        <dbReference type="Proteomes" id="UP001151516"/>
    </source>
</evidence>
<dbReference type="GO" id="GO:0003682">
    <property type="term" value="F:chromatin binding"/>
    <property type="evidence" value="ECO:0007669"/>
    <property type="project" value="InterPro"/>
</dbReference>
<feature type="compositionally biased region" description="Pro residues" evidence="2">
    <location>
        <begin position="528"/>
        <end position="540"/>
    </location>
</feature>
<name>A0A9W8GL71_9FUNG</name>
<evidence type="ECO:0000256" key="1">
    <source>
        <dbReference type="SAM" id="Coils"/>
    </source>
</evidence>
<organism evidence="3 4">
    <name type="scientific">Coemansia spiralis</name>
    <dbReference type="NCBI Taxonomy" id="417178"/>
    <lineage>
        <taxon>Eukaryota</taxon>
        <taxon>Fungi</taxon>
        <taxon>Fungi incertae sedis</taxon>
        <taxon>Zoopagomycota</taxon>
        <taxon>Kickxellomycotina</taxon>
        <taxon>Kickxellomycetes</taxon>
        <taxon>Kickxellales</taxon>
        <taxon>Kickxellaceae</taxon>
        <taxon>Coemansia</taxon>
    </lineage>
</organism>
<proteinExistence type="predicted"/>
<sequence>MPSLFSRKSKSGTRAQARPPSGVPADFGHTRGGLNGLQPGQDTEVPAGARPPTQQKDLPGVPVDAGRNQATDRYSPRPQWNHPSYEAPVAPVRGIPQAASFPDPRPQNNGYRVANGSGDMYPGKPMRGSKGSDASMNKPSDMRPTSSQGSTQSSSFWSKRNIRGVPIFPRRGFSTALHGQHMYWFGGKSDSGFHSDLNTLDSTTWEVQRVDVRGSVPEAREGHSASFIGRTMFVFGGELESRVYDDSLYAYNMANCTWYKVPIQGDPLCGRKGHTTVSVGSKLFVFGGTVDRYFLNDLVSFDVRSAATQGARWQFEHEDGHRDSHPMGRAGHSCSFYAGSIYVFGGMNSDRCFNDLWAYDLEIKRWHQVTPNGATPPARYGHASAVVDDCIFIMGGRTLRGEPLNDFFAYKISSQRWYTFQVSAASWPHQVDPIFSVVKTRLLLYSGSMPRDAVEEPLVYSLDTSKIKIQPDAPRADTAAMPPPRYSEEEDEDEKVRKHRSLMQQPPPAAPSAQSNGRATSMVDQQAPPRPQTPPLPVPTAPEARTLPRLDVSGYTSVDDFEIVSPPPVPTDEESRLQKPKPVQPQARRSIVIPQSTSPLYEASPSLPTAASPPVESTAVAAAAAATASSVANGRDDRRLTIQLRNRNSFAIQGQVNNGESPAVPAQGFGLPPIALAHSPMGNAFTTPQEFLPPPTPEARDAATRAWAAIEFKYTQRSDESGADDSRVLGVLLAMRRELAETKQQLSTVSRVAMERVAEAERGRKAALQEAIYLKAKTAALATASGPLQAKLGAHRIHELERLYANTLNDNDALRHQLSAANLALNQAHDALAEVRADAEVTRRQLRDVETLAQERATEDAEILKERERMLAHQEQTESDRADRMQMALAQAQAAGERADRIQALYEASVARVDELSQKSAGLAADHEKLRAQAERSAERAQEYEQLWSDAKRQIQASLTLRANVDRVEDRERTIAELERKLENRARTNSSASAINGMSNASLGEDEVPRDVHAAYLTAHRQWADARDEMLAMKSALRESDEQRRDSDQKLAARDRELAELQARLAAFTKLLQEYGGKEGLTPADVLGAPADDVSVANMLAAIQQLQRASSLATTASPHIH</sequence>
<feature type="compositionally biased region" description="Low complexity" evidence="2">
    <location>
        <begin position="145"/>
        <end position="155"/>
    </location>
</feature>
<protein>
    <submittedName>
        <fullName evidence="3">Negative regulator of mitotic exit</fullName>
    </submittedName>
</protein>
<accession>A0A9W8GL71</accession>
<dbReference type="PANTHER" id="PTHR46461:SF1">
    <property type="entry name" value="KELCH DOMAIN-CONTAINING PROTEIN 3"/>
    <property type="match status" value="1"/>
</dbReference>
<feature type="region of interest" description="Disordered" evidence="2">
    <location>
        <begin position="987"/>
        <end position="1006"/>
    </location>
</feature>
<feature type="region of interest" description="Disordered" evidence="2">
    <location>
        <begin position="1"/>
        <end position="156"/>
    </location>
</feature>
<dbReference type="InterPro" id="IPR015915">
    <property type="entry name" value="Kelch-typ_b-propeller"/>
</dbReference>
<reference evidence="3" key="1">
    <citation type="submission" date="2022-07" db="EMBL/GenBank/DDBJ databases">
        <title>Phylogenomic reconstructions and comparative analyses of Kickxellomycotina fungi.</title>
        <authorList>
            <person name="Reynolds N.K."/>
            <person name="Stajich J.E."/>
            <person name="Barry K."/>
            <person name="Grigoriev I.V."/>
            <person name="Crous P."/>
            <person name="Smith M.E."/>
        </authorList>
    </citation>
    <scope>NUCLEOTIDE SEQUENCE</scope>
    <source>
        <strain evidence="3">CBS 109367</strain>
    </source>
</reference>
<gene>
    <name evidence="3" type="primary">KEL2</name>
    <name evidence="3" type="ORF">IWW39_002285</name>
</gene>
<evidence type="ECO:0000313" key="3">
    <source>
        <dbReference type="EMBL" id="KAJ2688322.1"/>
    </source>
</evidence>
<comment type="caution">
    <text evidence="3">The sequence shown here is derived from an EMBL/GenBank/DDBJ whole genome shotgun (WGS) entry which is preliminary data.</text>
</comment>
<feature type="compositionally biased region" description="Polar residues" evidence="2">
    <location>
        <begin position="987"/>
        <end position="1002"/>
    </location>
</feature>
<dbReference type="PANTHER" id="PTHR46461">
    <property type="entry name" value="KELCH DOMAIN-CONTAINING PROTEIN 3"/>
    <property type="match status" value="1"/>
</dbReference>
<dbReference type="GO" id="GO:0005737">
    <property type="term" value="C:cytoplasm"/>
    <property type="evidence" value="ECO:0007669"/>
    <property type="project" value="TreeGrafter"/>
</dbReference>
<dbReference type="Proteomes" id="UP001151516">
    <property type="component" value="Unassembled WGS sequence"/>
</dbReference>
<keyword evidence="1" id="KW-0175">Coiled coil</keyword>
<dbReference type="InterPro" id="IPR006652">
    <property type="entry name" value="Kelch_1"/>
</dbReference>
<dbReference type="Pfam" id="PF24681">
    <property type="entry name" value="Kelch_KLHDC2_KLHL20_DRC7"/>
    <property type="match status" value="1"/>
</dbReference>
<dbReference type="OrthoDB" id="45365at2759"/>
<dbReference type="AlphaFoldDB" id="A0A9W8GL71"/>